<keyword evidence="1" id="KW-0472">Membrane</keyword>
<dbReference type="EMBL" id="JBHUOQ010000005">
    <property type="protein sequence ID" value="MFD2831535.1"/>
    <property type="molecule type" value="Genomic_DNA"/>
</dbReference>
<reference evidence="3" key="1">
    <citation type="journal article" date="2019" name="Int. J. Syst. Evol. Microbiol.">
        <title>The Global Catalogue of Microorganisms (GCM) 10K type strain sequencing project: providing services to taxonomists for standard genome sequencing and annotation.</title>
        <authorList>
            <consortium name="The Broad Institute Genomics Platform"/>
            <consortium name="The Broad Institute Genome Sequencing Center for Infectious Disease"/>
            <person name="Wu L."/>
            <person name="Ma J."/>
        </authorList>
    </citation>
    <scope>NUCLEOTIDE SEQUENCE [LARGE SCALE GENOMIC DNA]</scope>
    <source>
        <strain evidence="3">KCTC 33575</strain>
    </source>
</reference>
<keyword evidence="3" id="KW-1185">Reference proteome</keyword>
<protein>
    <recommendedName>
        <fullName evidence="4">DUF3955 domain-containing protein</fullName>
    </recommendedName>
</protein>
<feature type="transmembrane region" description="Helical" evidence="1">
    <location>
        <begin position="36"/>
        <end position="53"/>
    </location>
</feature>
<evidence type="ECO:0000313" key="3">
    <source>
        <dbReference type="Proteomes" id="UP001597519"/>
    </source>
</evidence>
<comment type="caution">
    <text evidence="2">The sequence shown here is derived from an EMBL/GenBank/DDBJ whole genome shotgun (WGS) entry which is preliminary data.</text>
</comment>
<dbReference type="RefSeq" id="WP_377775858.1">
    <property type="nucleotide sequence ID" value="NZ_JBHUOQ010000005.1"/>
</dbReference>
<keyword evidence="1" id="KW-0812">Transmembrane</keyword>
<dbReference type="Proteomes" id="UP001597519">
    <property type="component" value="Unassembled WGS sequence"/>
</dbReference>
<evidence type="ECO:0000313" key="2">
    <source>
        <dbReference type="EMBL" id="MFD2831535.1"/>
    </source>
</evidence>
<gene>
    <name evidence="2" type="ORF">ACFSX4_13745</name>
</gene>
<organism evidence="2 3">
    <name type="scientific">Corticicoccus populi</name>
    <dbReference type="NCBI Taxonomy" id="1812821"/>
    <lineage>
        <taxon>Bacteria</taxon>
        <taxon>Bacillati</taxon>
        <taxon>Bacillota</taxon>
        <taxon>Bacilli</taxon>
        <taxon>Bacillales</taxon>
        <taxon>Staphylococcaceae</taxon>
        <taxon>Corticicoccus</taxon>
    </lineage>
</organism>
<proteinExistence type="predicted"/>
<feature type="transmembrane region" description="Helical" evidence="1">
    <location>
        <begin position="5"/>
        <end position="24"/>
    </location>
</feature>
<sequence length="63" mass="7102">MLNNIYSVLLVLSGIILFLNPNIIINRDLYLLDGDAAPIVYILIAIFSLFLVLKGIDRLLEKN</sequence>
<name>A0ABW5WZY1_9STAP</name>
<accession>A0ABW5WZY1</accession>
<evidence type="ECO:0000256" key="1">
    <source>
        <dbReference type="SAM" id="Phobius"/>
    </source>
</evidence>
<evidence type="ECO:0008006" key="4">
    <source>
        <dbReference type="Google" id="ProtNLM"/>
    </source>
</evidence>
<keyword evidence="1" id="KW-1133">Transmembrane helix</keyword>